<protein>
    <recommendedName>
        <fullName evidence="4">Heparan-alpha-glucosaminide N-acetyltransferase catalytic domain-containing protein</fullName>
    </recommendedName>
</protein>
<proteinExistence type="predicted"/>
<dbReference type="Pfam" id="PF07786">
    <property type="entry name" value="HGSNAT_cat"/>
    <property type="match status" value="1"/>
</dbReference>
<keyword evidence="3" id="KW-0812">Transmembrane</keyword>
<sequence>MIVTVQFPPTYLCSLKKNNKKSKISRKLRKWLSQECNNNNINTLSFPKSKPTPLLIHHKPYTQTKFQALELVLKDIEASFDKGIQIDPELYASLLETCYNMQAIHCGIRLHRLIPPTLLHKNIGISSKLVRLYASYGYMDEAHQLFDKMSNRGDSAFPWNSLISGYAQMGLYHDAIALYFQMVEEGVEPDLFTFPRVLKACGGIGSLQVGEEVHRHVVRHGLSHDVFVLNALVDMYSRCGDIVKAQKVFNIMRRRDSVSWNSMLAAYIHHGLEVEAVNIFRQMILEAYEPDSVSISKVLTGVSSLHLGAQIHGWVIRRGVQWNLSIANSLIIVYASHGKLHKVRWIFNQMPERDVISWNSIIYAHRKHRKALAYFEQMEEAGVEPDKITFVSLLSACAYLGEIAANKLFDLEPDSEHNFVLLMKIYENAGRSEDMERVRMMLLMILVDEAGGLLPALKHSPWNGLTLADFVMPFFLFIVGVSLALAYKKLPSRVVASRKAILRALKLLALGLFLQGGYFHRVGDLTFGVDLKQLRWMGILQRIAVAYLLTALCEIWLKADDTVKSGSSLVRKYRYQWSVALVLSGLYLCLLYGLYVPDWEYQVPTEPSSAPMTFSVKCGVRGDTGPACNAVGMIDRTILGIQHLHRRPIYARMPECSINSPDNGPLPPDAPAWCQAAFDPEGLLSSVMAIVTCLIGLHYGHIIIHFKDHRVRMLYWIIPASCLLVCGLSLDLFGKHSKIVYLSRKGDRFCSIP</sequence>
<feature type="transmembrane region" description="Helical" evidence="3">
    <location>
        <begin position="683"/>
        <end position="702"/>
    </location>
</feature>
<dbReference type="InterPro" id="IPR011990">
    <property type="entry name" value="TPR-like_helical_dom_sf"/>
</dbReference>
<dbReference type="FunFam" id="1.25.40.10:FF:000073">
    <property type="entry name" value="Pentatricopeptide repeat-containing protein chloroplastic"/>
    <property type="match status" value="1"/>
</dbReference>
<dbReference type="InterPro" id="IPR046848">
    <property type="entry name" value="E_motif"/>
</dbReference>
<accession>A0A4P1R1R1</accession>
<evidence type="ECO:0000256" key="2">
    <source>
        <dbReference type="PROSITE-ProRule" id="PRU00708"/>
    </source>
</evidence>
<dbReference type="FunFam" id="1.25.40.10:FF:000285">
    <property type="entry name" value="Pentatricopeptide repeat-containing protein, chloroplastic"/>
    <property type="match status" value="1"/>
</dbReference>
<reference evidence="5 6" key="1">
    <citation type="journal article" date="2017" name="Plant Biotechnol. J.">
        <title>A comprehensive draft genome sequence for lupin (Lupinus angustifolius), an emerging health food: insights into plant-microbe interactions and legume evolution.</title>
        <authorList>
            <person name="Hane J.K."/>
            <person name="Ming Y."/>
            <person name="Kamphuis L.G."/>
            <person name="Nelson M.N."/>
            <person name="Garg G."/>
            <person name="Atkins C.A."/>
            <person name="Bayer P.E."/>
            <person name="Bravo A."/>
            <person name="Bringans S."/>
            <person name="Cannon S."/>
            <person name="Edwards D."/>
            <person name="Foley R."/>
            <person name="Gao L.L."/>
            <person name="Harrison M.J."/>
            <person name="Huang W."/>
            <person name="Hurgobin B."/>
            <person name="Li S."/>
            <person name="Liu C.W."/>
            <person name="McGrath A."/>
            <person name="Morahan G."/>
            <person name="Murray J."/>
            <person name="Weller J."/>
            <person name="Jian J."/>
            <person name="Singh K.B."/>
        </authorList>
    </citation>
    <scope>NUCLEOTIDE SEQUENCE [LARGE SCALE GENOMIC DNA]</scope>
    <source>
        <strain evidence="6">cv. Tanjil</strain>
        <tissue evidence="5">Whole plant</tissue>
    </source>
</reference>
<keyword evidence="3" id="KW-0472">Membrane</keyword>
<dbReference type="Gramene" id="OIV99696">
    <property type="protein sequence ID" value="OIV99696"/>
    <property type="gene ID" value="TanjilG_17506"/>
</dbReference>
<dbReference type="Gene3D" id="1.25.40.10">
    <property type="entry name" value="Tetratricopeptide repeat domain"/>
    <property type="match status" value="3"/>
</dbReference>
<feature type="transmembrane region" description="Helical" evidence="3">
    <location>
        <begin position="539"/>
        <end position="557"/>
    </location>
</feature>
<dbReference type="Proteomes" id="UP000188354">
    <property type="component" value="Chromosome LG13"/>
</dbReference>
<keyword evidence="1" id="KW-0677">Repeat</keyword>
<dbReference type="STRING" id="3871.A0A4P1R1R1"/>
<feature type="domain" description="Heparan-alpha-glucosaminide N-acetyltransferase catalytic" evidence="4">
    <location>
        <begin position="466"/>
        <end position="553"/>
    </location>
</feature>
<keyword evidence="6" id="KW-1185">Reference proteome</keyword>
<feature type="transmembrane region" description="Helical" evidence="3">
    <location>
        <begin position="714"/>
        <end position="734"/>
    </location>
</feature>
<dbReference type="Pfam" id="PF13041">
    <property type="entry name" value="PPR_2"/>
    <property type="match status" value="2"/>
</dbReference>
<dbReference type="Pfam" id="PF01535">
    <property type="entry name" value="PPR"/>
    <property type="match status" value="3"/>
</dbReference>
<dbReference type="PROSITE" id="PS51375">
    <property type="entry name" value="PPR"/>
    <property type="match status" value="3"/>
</dbReference>
<dbReference type="NCBIfam" id="TIGR00756">
    <property type="entry name" value="PPR"/>
    <property type="match status" value="2"/>
</dbReference>
<name>A0A4P1R1R1_LUPAN</name>
<dbReference type="InterPro" id="IPR002885">
    <property type="entry name" value="PPR_rpt"/>
</dbReference>
<evidence type="ECO:0000313" key="6">
    <source>
        <dbReference type="Proteomes" id="UP000188354"/>
    </source>
</evidence>
<dbReference type="FunFam" id="1.25.40.10:FF:000729">
    <property type="entry name" value="Pentatricopeptide repeat-containing protein At4g25270, chloroplastic"/>
    <property type="match status" value="1"/>
</dbReference>
<organism evidence="5 6">
    <name type="scientific">Lupinus angustifolius</name>
    <name type="common">Narrow-leaved blue lupine</name>
    <dbReference type="NCBI Taxonomy" id="3871"/>
    <lineage>
        <taxon>Eukaryota</taxon>
        <taxon>Viridiplantae</taxon>
        <taxon>Streptophyta</taxon>
        <taxon>Embryophyta</taxon>
        <taxon>Tracheophyta</taxon>
        <taxon>Spermatophyta</taxon>
        <taxon>Magnoliopsida</taxon>
        <taxon>eudicotyledons</taxon>
        <taxon>Gunneridae</taxon>
        <taxon>Pentapetalae</taxon>
        <taxon>rosids</taxon>
        <taxon>fabids</taxon>
        <taxon>Fabales</taxon>
        <taxon>Fabaceae</taxon>
        <taxon>Papilionoideae</taxon>
        <taxon>50 kb inversion clade</taxon>
        <taxon>genistoids sensu lato</taxon>
        <taxon>core genistoids</taxon>
        <taxon>Genisteae</taxon>
        <taxon>Lupinus</taxon>
    </lineage>
</organism>
<feature type="repeat" description="PPR" evidence="2">
    <location>
        <begin position="225"/>
        <end position="255"/>
    </location>
</feature>
<evidence type="ECO:0000256" key="3">
    <source>
        <dbReference type="SAM" id="Phobius"/>
    </source>
</evidence>
<dbReference type="PANTHER" id="PTHR31061:SF24">
    <property type="entry name" value="LD22376P"/>
    <property type="match status" value="1"/>
</dbReference>
<dbReference type="Pfam" id="PF20431">
    <property type="entry name" value="E_motif"/>
    <property type="match status" value="1"/>
</dbReference>
<feature type="transmembrane region" description="Helical" evidence="3">
    <location>
        <begin position="577"/>
        <end position="595"/>
    </location>
</feature>
<dbReference type="PANTHER" id="PTHR31061">
    <property type="entry name" value="LD22376P"/>
    <property type="match status" value="1"/>
</dbReference>
<evidence type="ECO:0000259" key="4">
    <source>
        <dbReference type="Pfam" id="PF07786"/>
    </source>
</evidence>
<dbReference type="AlphaFoldDB" id="A0A4P1R1R1"/>
<feature type="transmembrane region" description="Helical" evidence="3">
    <location>
        <begin position="470"/>
        <end position="488"/>
    </location>
</feature>
<evidence type="ECO:0000313" key="5">
    <source>
        <dbReference type="EMBL" id="OIV99696.1"/>
    </source>
</evidence>
<feature type="repeat" description="PPR" evidence="2">
    <location>
        <begin position="155"/>
        <end position="189"/>
    </location>
</feature>
<gene>
    <name evidence="5" type="ORF">TanjilG_17506</name>
</gene>
<dbReference type="InterPro" id="IPR012429">
    <property type="entry name" value="HGSNAT_cat"/>
</dbReference>
<keyword evidence="3" id="KW-1133">Transmembrane helix</keyword>
<feature type="transmembrane region" description="Helical" evidence="3">
    <location>
        <begin position="500"/>
        <end position="519"/>
    </location>
</feature>
<feature type="repeat" description="PPR" evidence="2">
    <location>
        <begin position="256"/>
        <end position="290"/>
    </location>
</feature>
<evidence type="ECO:0000256" key="1">
    <source>
        <dbReference type="ARBA" id="ARBA00022737"/>
    </source>
</evidence>
<dbReference type="EMBL" id="CM007373">
    <property type="protein sequence ID" value="OIV99696.1"/>
    <property type="molecule type" value="Genomic_DNA"/>
</dbReference>